<comment type="caution">
    <text evidence="1">The sequence shown here is derived from an EMBL/GenBank/DDBJ whole genome shotgun (WGS) entry which is preliminary data.</text>
</comment>
<accession>A0A2H0W3Q9</accession>
<proteinExistence type="predicted"/>
<evidence type="ECO:0000313" key="1">
    <source>
        <dbReference type="EMBL" id="PIS05280.1"/>
    </source>
</evidence>
<evidence type="ECO:0000313" key="2">
    <source>
        <dbReference type="Proteomes" id="UP000230935"/>
    </source>
</evidence>
<reference evidence="2" key="1">
    <citation type="submission" date="2017-09" db="EMBL/GenBank/DDBJ databases">
        <title>Depth-based differentiation of microbial function through sediment-hosted aquifers and enrichment of novel symbionts in the deep terrestrial subsurface.</title>
        <authorList>
            <person name="Probst A.J."/>
            <person name="Ladd B."/>
            <person name="Jarett J.K."/>
            <person name="Geller-Mcgrath D.E."/>
            <person name="Sieber C.M.K."/>
            <person name="Emerson J.B."/>
            <person name="Anantharaman K."/>
            <person name="Thomas B.C."/>
            <person name="Malmstrom R."/>
            <person name="Stieglmeier M."/>
            <person name="Klingl A."/>
            <person name="Woyke T."/>
            <person name="Ryan C.M."/>
            <person name="Banfield J.F."/>
        </authorList>
    </citation>
    <scope>NUCLEOTIDE SEQUENCE [LARGE SCALE GENOMIC DNA]</scope>
</reference>
<dbReference type="Proteomes" id="UP000230935">
    <property type="component" value="Unassembled WGS sequence"/>
</dbReference>
<dbReference type="EMBL" id="PEZZ01000012">
    <property type="protein sequence ID" value="PIS05280.1"/>
    <property type="molecule type" value="Genomic_DNA"/>
</dbReference>
<organism evidence="1 2">
    <name type="scientific">Candidatus Buchananbacteria bacterium CG10_big_fil_rev_8_21_14_0_10_42_9</name>
    <dbReference type="NCBI Taxonomy" id="1974526"/>
    <lineage>
        <taxon>Bacteria</taxon>
        <taxon>Candidatus Buchananiibacteriota</taxon>
    </lineage>
</organism>
<gene>
    <name evidence="1" type="ORF">COT81_01835</name>
</gene>
<protein>
    <submittedName>
        <fullName evidence="1">Uncharacterized protein</fullName>
    </submittedName>
</protein>
<sequence length="168" mass="18308">MPNSGILLVARDKAPSLALSKLAAELQSRETAVIAFLGHGNPIIGAPDQIVTSARKATAVVIGVSSSPKLSAQETLAGYAAIEAGVPLYVYCDTYGCHWQVPTKRNGLREFERLRPPVSQDDRWAWVGTVTLPPRDPYLHVASCALKVKDDGVAQLWTIEYNDEWHDV</sequence>
<name>A0A2H0W3Q9_9BACT</name>
<dbReference type="AlphaFoldDB" id="A0A2H0W3Q9"/>